<comment type="caution">
    <text evidence="2">The sequence shown here is derived from an EMBL/GenBank/DDBJ whole genome shotgun (WGS) entry which is preliminary data.</text>
</comment>
<feature type="region of interest" description="Disordered" evidence="1">
    <location>
        <begin position="1"/>
        <end position="32"/>
    </location>
</feature>
<feature type="compositionally biased region" description="Polar residues" evidence="1">
    <location>
        <begin position="1"/>
        <end position="22"/>
    </location>
</feature>
<protein>
    <submittedName>
        <fullName evidence="2">Uncharacterized protein</fullName>
    </submittedName>
</protein>
<reference evidence="2 3" key="1">
    <citation type="submission" date="2019-04" db="EMBL/GenBank/DDBJ databases">
        <title>Chromosome genome assembly for Takifugu flavidus.</title>
        <authorList>
            <person name="Xiao S."/>
        </authorList>
    </citation>
    <scope>NUCLEOTIDE SEQUENCE [LARGE SCALE GENOMIC DNA]</scope>
    <source>
        <strain evidence="2">HTHZ2018</strain>
        <tissue evidence="2">Muscle</tissue>
    </source>
</reference>
<sequence length="79" mass="8179">MQRSSKQNTEVGVANAESSGLGASSHCGRRRSSFCAPDVSCLTCPIVCSRGAAVRGSTGRSARVTASSRGFIARWSRSG</sequence>
<gene>
    <name evidence="2" type="ORF">D4764_06G0013750</name>
</gene>
<accession>A0A5C6MYA4</accession>
<name>A0A5C6MYA4_9TELE</name>
<dbReference type="EMBL" id="RHFK02000019">
    <property type="protein sequence ID" value="TWW59845.1"/>
    <property type="molecule type" value="Genomic_DNA"/>
</dbReference>
<dbReference type="AlphaFoldDB" id="A0A5C6MYA4"/>
<evidence type="ECO:0000313" key="3">
    <source>
        <dbReference type="Proteomes" id="UP000324091"/>
    </source>
</evidence>
<proteinExistence type="predicted"/>
<keyword evidence="3" id="KW-1185">Reference proteome</keyword>
<evidence type="ECO:0000256" key="1">
    <source>
        <dbReference type="SAM" id="MobiDB-lite"/>
    </source>
</evidence>
<organism evidence="2 3">
    <name type="scientific">Takifugu flavidus</name>
    <name type="common">sansaifugu</name>
    <dbReference type="NCBI Taxonomy" id="433684"/>
    <lineage>
        <taxon>Eukaryota</taxon>
        <taxon>Metazoa</taxon>
        <taxon>Chordata</taxon>
        <taxon>Craniata</taxon>
        <taxon>Vertebrata</taxon>
        <taxon>Euteleostomi</taxon>
        <taxon>Actinopterygii</taxon>
        <taxon>Neopterygii</taxon>
        <taxon>Teleostei</taxon>
        <taxon>Neoteleostei</taxon>
        <taxon>Acanthomorphata</taxon>
        <taxon>Eupercaria</taxon>
        <taxon>Tetraodontiformes</taxon>
        <taxon>Tetradontoidea</taxon>
        <taxon>Tetraodontidae</taxon>
        <taxon>Takifugu</taxon>
    </lineage>
</organism>
<evidence type="ECO:0000313" key="2">
    <source>
        <dbReference type="EMBL" id="TWW59845.1"/>
    </source>
</evidence>
<dbReference type="Proteomes" id="UP000324091">
    <property type="component" value="Chromosome 6"/>
</dbReference>